<feature type="zinc finger region" description="C3H1-type" evidence="5">
    <location>
        <begin position="312"/>
        <end position="340"/>
    </location>
</feature>
<accession>A0ABP0UGY4</accession>
<dbReference type="PROSITE" id="PS50103">
    <property type="entry name" value="ZF_C3H1"/>
    <property type="match status" value="3"/>
</dbReference>
<feature type="compositionally biased region" description="Polar residues" evidence="6">
    <location>
        <begin position="359"/>
        <end position="380"/>
    </location>
</feature>
<feature type="region of interest" description="Disordered" evidence="6">
    <location>
        <begin position="1"/>
        <end position="123"/>
    </location>
</feature>
<evidence type="ECO:0000256" key="4">
    <source>
        <dbReference type="ARBA" id="ARBA00022833"/>
    </source>
</evidence>
<evidence type="ECO:0000256" key="5">
    <source>
        <dbReference type="PROSITE-ProRule" id="PRU00723"/>
    </source>
</evidence>
<keyword evidence="2" id="KW-0677">Repeat</keyword>
<feature type="compositionally biased region" description="Polar residues" evidence="6">
    <location>
        <begin position="486"/>
        <end position="495"/>
    </location>
</feature>
<feature type="region of interest" description="Disordered" evidence="6">
    <location>
        <begin position="486"/>
        <end position="511"/>
    </location>
</feature>
<evidence type="ECO:0000313" key="9">
    <source>
        <dbReference type="Proteomes" id="UP001497512"/>
    </source>
</evidence>
<feature type="compositionally biased region" description="Acidic residues" evidence="6">
    <location>
        <begin position="36"/>
        <end position="49"/>
    </location>
</feature>
<feature type="region of interest" description="Disordered" evidence="6">
    <location>
        <begin position="195"/>
        <end position="224"/>
    </location>
</feature>
<reference evidence="8" key="1">
    <citation type="submission" date="2024-02" db="EMBL/GenBank/DDBJ databases">
        <authorList>
            <consortium name="ELIXIR-Norway"/>
            <consortium name="Elixir Norway"/>
        </authorList>
    </citation>
    <scope>NUCLEOTIDE SEQUENCE</scope>
</reference>
<proteinExistence type="predicted"/>
<dbReference type="EMBL" id="OZ019895">
    <property type="protein sequence ID" value="CAK9220792.1"/>
    <property type="molecule type" value="Genomic_DNA"/>
</dbReference>
<keyword evidence="9" id="KW-1185">Reference proteome</keyword>
<feature type="domain" description="C3H1-type" evidence="7">
    <location>
        <begin position="226"/>
        <end position="254"/>
    </location>
</feature>
<feature type="region of interest" description="Disordered" evidence="6">
    <location>
        <begin position="429"/>
        <end position="455"/>
    </location>
</feature>
<feature type="compositionally biased region" description="Gly residues" evidence="6">
    <location>
        <begin position="206"/>
        <end position="219"/>
    </location>
</feature>
<dbReference type="InterPro" id="IPR045877">
    <property type="entry name" value="ZFP36-like"/>
</dbReference>
<dbReference type="PANTHER" id="PTHR12547">
    <property type="entry name" value="CCCH ZINC FINGER/TIS11-RELATED"/>
    <property type="match status" value="1"/>
</dbReference>
<evidence type="ECO:0000256" key="3">
    <source>
        <dbReference type="ARBA" id="ARBA00022771"/>
    </source>
</evidence>
<sequence length="511" mass="52902">MDTTAAAELGMLADAGGVDGVGFWDSGDVDPSSWGGEEEEEEDDAEENFLWERAAVVVASQAAAQGPPGRQQRQSSSSAGMEPPSKKRSKPAPPDEASPSAGGRGSGSNSGKGNSQHVGGGQGFGPAGGAVVVGAGAVGRGRGTGSIFYKTKLCSRFRSGNCPYNTNCNFAHGMEELRKPPPGWEEFVASQELPPAMPASQSPSHGGSGGGAAGGGGGSTDSQVRFHKTRPCKKYFGEGNCPYGEKCNFLHDEQSAPRAVREARETAAPLLSTPKTESSSLSAEGPAKDALASNSAATASAAAGSVTPRPLNWKTRLCNKWETTGQCPFGDKCHFAHGSDELQMYGGGPLDPNAPAPTISDSGGSPNKSPSETGTDSSILYNDAGPRQRQLNAGASQQNSSRGFSGGGLKAFTNWKGPTDISTIYGDWIDEEEEWEHDSRGDQESLGAESNAKSVEQLPLPHQQQNVAFFRGGNGRHISRQSNNIQTHGFSSSAKNDGAGDVTGLLGVEPG</sequence>
<evidence type="ECO:0000256" key="6">
    <source>
        <dbReference type="SAM" id="MobiDB-lite"/>
    </source>
</evidence>
<evidence type="ECO:0000256" key="1">
    <source>
        <dbReference type="ARBA" id="ARBA00022723"/>
    </source>
</evidence>
<dbReference type="InterPro" id="IPR036855">
    <property type="entry name" value="Znf_CCCH_sf"/>
</dbReference>
<feature type="domain" description="C3H1-type" evidence="7">
    <location>
        <begin position="148"/>
        <end position="175"/>
    </location>
</feature>
<gene>
    <name evidence="8" type="ORF">CSSPTR1EN2_LOCUS15633</name>
</gene>
<dbReference type="Proteomes" id="UP001497512">
    <property type="component" value="Chromosome 3"/>
</dbReference>
<dbReference type="Pfam" id="PF18044">
    <property type="entry name" value="zf-CCCH_4"/>
    <property type="match status" value="1"/>
</dbReference>
<dbReference type="SMART" id="SM00356">
    <property type="entry name" value="ZnF_C3H1"/>
    <property type="match status" value="3"/>
</dbReference>
<dbReference type="Pfam" id="PF00642">
    <property type="entry name" value="zf-CCCH"/>
    <property type="match status" value="2"/>
</dbReference>
<evidence type="ECO:0000259" key="7">
    <source>
        <dbReference type="PROSITE" id="PS50103"/>
    </source>
</evidence>
<organism evidence="8 9">
    <name type="scientific">Sphagnum troendelagicum</name>
    <dbReference type="NCBI Taxonomy" id="128251"/>
    <lineage>
        <taxon>Eukaryota</taxon>
        <taxon>Viridiplantae</taxon>
        <taxon>Streptophyta</taxon>
        <taxon>Embryophyta</taxon>
        <taxon>Bryophyta</taxon>
        <taxon>Sphagnophytina</taxon>
        <taxon>Sphagnopsida</taxon>
        <taxon>Sphagnales</taxon>
        <taxon>Sphagnaceae</taxon>
        <taxon>Sphagnum</taxon>
    </lineage>
</organism>
<dbReference type="SUPFAM" id="SSF90229">
    <property type="entry name" value="CCCH zinc finger"/>
    <property type="match status" value="3"/>
</dbReference>
<dbReference type="PANTHER" id="PTHR12547:SF156">
    <property type="entry name" value="ZINC FINGER CCCH DOMAIN-CONTAINING PROTEIN 12"/>
    <property type="match status" value="1"/>
</dbReference>
<feature type="region of interest" description="Disordered" evidence="6">
    <location>
        <begin position="340"/>
        <end position="416"/>
    </location>
</feature>
<feature type="zinc finger region" description="C3H1-type" evidence="5">
    <location>
        <begin position="148"/>
        <end position="175"/>
    </location>
</feature>
<feature type="region of interest" description="Disordered" evidence="6">
    <location>
        <begin position="258"/>
        <end position="309"/>
    </location>
</feature>
<evidence type="ECO:0000313" key="8">
    <source>
        <dbReference type="EMBL" id="CAK9220792.1"/>
    </source>
</evidence>
<keyword evidence="4 5" id="KW-0862">Zinc</keyword>
<feature type="compositionally biased region" description="Low complexity" evidence="6">
    <location>
        <begin position="53"/>
        <end position="80"/>
    </location>
</feature>
<name>A0ABP0UGY4_9BRYO</name>
<evidence type="ECO:0000256" key="2">
    <source>
        <dbReference type="ARBA" id="ARBA00022737"/>
    </source>
</evidence>
<keyword evidence="1 5" id="KW-0479">Metal-binding</keyword>
<keyword evidence="3 5" id="KW-0863">Zinc-finger</keyword>
<dbReference type="Gene3D" id="4.10.1000.10">
    <property type="entry name" value="Zinc finger, CCCH-type"/>
    <property type="match status" value="3"/>
</dbReference>
<feature type="domain" description="C3H1-type" evidence="7">
    <location>
        <begin position="312"/>
        <end position="340"/>
    </location>
</feature>
<dbReference type="InterPro" id="IPR000571">
    <property type="entry name" value="Znf_CCCH"/>
</dbReference>
<protein>
    <recommendedName>
        <fullName evidence="7">C3H1-type domain-containing protein</fullName>
    </recommendedName>
</protein>
<dbReference type="InterPro" id="IPR041367">
    <property type="entry name" value="Znf-CCCH_4"/>
</dbReference>
<feature type="compositionally biased region" description="Polar residues" evidence="6">
    <location>
        <begin position="389"/>
        <end position="403"/>
    </location>
</feature>
<feature type="compositionally biased region" description="Polar residues" evidence="6">
    <location>
        <begin position="273"/>
        <end position="282"/>
    </location>
</feature>
<feature type="zinc finger region" description="C3H1-type" evidence="5">
    <location>
        <begin position="226"/>
        <end position="254"/>
    </location>
</feature>
<feature type="compositionally biased region" description="Low complexity" evidence="6">
    <location>
        <begin position="288"/>
        <end position="305"/>
    </location>
</feature>